<evidence type="ECO:0000313" key="6">
    <source>
        <dbReference type="EMBL" id="CAD7241376.1"/>
    </source>
</evidence>
<dbReference type="PANTHER" id="PTHR14952">
    <property type="entry name" value="ROPPORIN-1-LIKE PROTEIN"/>
    <property type="match status" value="1"/>
</dbReference>
<dbReference type="SUPFAM" id="SSF47391">
    <property type="entry name" value="Dimerization-anchoring domain of cAMP-dependent PK regulatory subunit"/>
    <property type="match status" value="1"/>
</dbReference>
<evidence type="ECO:0000256" key="2">
    <source>
        <dbReference type="ARBA" id="ARBA00022846"/>
    </source>
</evidence>
<reference evidence="6" key="1">
    <citation type="submission" date="2020-11" db="EMBL/GenBank/DDBJ databases">
        <authorList>
            <person name="Tran Van P."/>
        </authorList>
    </citation>
    <scope>NUCLEOTIDE SEQUENCE</scope>
</reference>
<comment type="subcellular location">
    <subcellularLocation>
        <location evidence="1">Cell projection</location>
        <location evidence="1">Cilium</location>
        <location evidence="1">Flagellum</location>
    </subcellularLocation>
</comment>
<evidence type="ECO:0008006" key="8">
    <source>
        <dbReference type="Google" id="ProtNLM"/>
    </source>
</evidence>
<evidence type="ECO:0000256" key="1">
    <source>
        <dbReference type="ARBA" id="ARBA00004230"/>
    </source>
</evidence>
<evidence type="ECO:0000256" key="3">
    <source>
        <dbReference type="ARBA" id="ARBA00023069"/>
    </source>
</evidence>
<dbReference type="OrthoDB" id="10067602at2759"/>
<name>A0A7R9A2Z5_9CRUS</name>
<proteinExistence type="inferred from homology"/>
<sequence>MRGEGVGEIQIPDGFPDLLKAFTKAAIRTQPRDLLLWTVGYFQALANHQVLPTKDHLEYGSHSKLQGIGGATPGLLRVLYRQLQSQYLVTEEELREKWEYLCLDTESLDELLNAGGYEGGNGSNVILPYVIAWVTWSMTSDLTSALDLLCHIMSQDPDHAGMDVDLFLDLWGFLGDDSLGNASEERKERVQDFLQLRARHQGGLVYPKDLHSIHFPNFESDL</sequence>
<comment type="similarity">
    <text evidence="5">Belongs to the ropporin family.</text>
</comment>
<gene>
    <name evidence="6" type="ORF">DSTB1V02_LOCUS1369</name>
</gene>
<evidence type="ECO:0000256" key="5">
    <source>
        <dbReference type="ARBA" id="ARBA00035651"/>
    </source>
</evidence>
<protein>
    <recommendedName>
        <fullName evidence="8">Ropporin-1-like protein</fullName>
    </recommendedName>
</protein>
<evidence type="ECO:0000256" key="4">
    <source>
        <dbReference type="ARBA" id="ARBA00023273"/>
    </source>
</evidence>
<dbReference type="PANTHER" id="PTHR14952:SF9">
    <property type="entry name" value="EF-HAND DOMAIN-CONTAINING PROTEIN"/>
    <property type="match status" value="1"/>
</dbReference>
<keyword evidence="2" id="KW-0282">Flagellum</keyword>
<keyword evidence="7" id="KW-1185">Reference proteome</keyword>
<dbReference type="EMBL" id="LR899646">
    <property type="protein sequence ID" value="CAD7241376.1"/>
    <property type="molecule type" value="Genomic_DNA"/>
</dbReference>
<keyword evidence="3" id="KW-0969">Cilium</keyword>
<keyword evidence="4" id="KW-0966">Cell projection</keyword>
<dbReference type="GO" id="GO:0031514">
    <property type="term" value="C:motile cilium"/>
    <property type="evidence" value="ECO:0007669"/>
    <property type="project" value="UniProtKB-SubCell"/>
</dbReference>
<dbReference type="Proteomes" id="UP000677054">
    <property type="component" value="Unassembled WGS sequence"/>
</dbReference>
<dbReference type="EMBL" id="CAJPEV010000129">
    <property type="protein sequence ID" value="CAG0881047.1"/>
    <property type="molecule type" value="Genomic_DNA"/>
</dbReference>
<evidence type="ECO:0000313" key="7">
    <source>
        <dbReference type="Proteomes" id="UP000677054"/>
    </source>
</evidence>
<accession>A0A7R9A2Z5</accession>
<organism evidence="6">
    <name type="scientific">Darwinula stevensoni</name>
    <dbReference type="NCBI Taxonomy" id="69355"/>
    <lineage>
        <taxon>Eukaryota</taxon>
        <taxon>Metazoa</taxon>
        <taxon>Ecdysozoa</taxon>
        <taxon>Arthropoda</taxon>
        <taxon>Crustacea</taxon>
        <taxon>Oligostraca</taxon>
        <taxon>Ostracoda</taxon>
        <taxon>Podocopa</taxon>
        <taxon>Podocopida</taxon>
        <taxon>Darwinulocopina</taxon>
        <taxon>Darwinuloidea</taxon>
        <taxon>Darwinulidae</taxon>
        <taxon>Darwinula</taxon>
    </lineage>
</organism>
<dbReference type="Gene3D" id="1.20.890.10">
    <property type="entry name" value="cAMP-dependent protein kinase regulatory subunit, dimerization-anchoring domain"/>
    <property type="match status" value="1"/>
</dbReference>
<dbReference type="AlphaFoldDB" id="A0A7R9A2Z5"/>